<keyword evidence="4 7" id="KW-0812">Transmembrane</keyword>
<name>A0A2M7EAG6_9BACT</name>
<feature type="transmembrane region" description="Helical" evidence="8">
    <location>
        <begin position="46"/>
        <end position="67"/>
    </location>
</feature>
<dbReference type="GO" id="GO:0005886">
    <property type="term" value="C:plasma membrane"/>
    <property type="evidence" value="ECO:0007669"/>
    <property type="project" value="UniProtKB-SubCell"/>
</dbReference>
<dbReference type="Gene3D" id="3.30.420.270">
    <property type="match status" value="1"/>
</dbReference>
<dbReference type="Pfam" id="PF02472">
    <property type="entry name" value="ExbD"/>
    <property type="match status" value="1"/>
</dbReference>
<dbReference type="GO" id="GO:0022857">
    <property type="term" value="F:transmembrane transporter activity"/>
    <property type="evidence" value="ECO:0007669"/>
    <property type="project" value="InterPro"/>
</dbReference>
<comment type="caution">
    <text evidence="9">The sequence shown here is derived from an EMBL/GenBank/DDBJ whole genome shotgun (WGS) entry which is preliminary data.</text>
</comment>
<evidence type="ECO:0000313" key="9">
    <source>
        <dbReference type="EMBL" id="PIV64694.1"/>
    </source>
</evidence>
<evidence type="ECO:0000256" key="6">
    <source>
        <dbReference type="ARBA" id="ARBA00023136"/>
    </source>
</evidence>
<keyword evidence="7" id="KW-0653">Protein transport</keyword>
<evidence type="ECO:0000256" key="7">
    <source>
        <dbReference type="RuleBase" id="RU003879"/>
    </source>
</evidence>
<organism evidence="9 10">
    <name type="scientific">bacterium (Candidatus Ratteibacteria) CG01_land_8_20_14_3_00_40_19</name>
    <dbReference type="NCBI Taxonomy" id="2014290"/>
    <lineage>
        <taxon>Bacteria</taxon>
        <taxon>Candidatus Ratteibacteria</taxon>
    </lineage>
</organism>
<dbReference type="Proteomes" id="UP000228886">
    <property type="component" value="Unassembled WGS sequence"/>
</dbReference>
<evidence type="ECO:0000256" key="3">
    <source>
        <dbReference type="ARBA" id="ARBA00022475"/>
    </source>
</evidence>
<dbReference type="InterPro" id="IPR003400">
    <property type="entry name" value="ExbD"/>
</dbReference>
<evidence type="ECO:0000256" key="2">
    <source>
        <dbReference type="ARBA" id="ARBA00005811"/>
    </source>
</evidence>
<dbReference type="PANTHER" id="PTHR30558">
    <property type="entry name" value="EXBD MEMBRANE COMPONENT OF PMF-DRIVEN MACROMOLECULE IMPORT SYSTEM"/>
    <property type="match status" value="1"/>
</dbReference>
<sequence>MWGSEQILERIKLAGFDERAAEEDSPSILMRFKRHLKITSGQLDTAPLIDVVFLLMIYFMLTSSFIMQPGIKIKLPTALTTESIEKKEFIISIAADGSIFYQEQSVTLKMLKNILEIESKQNPDIVLIIKGDYYATHGKVVEVMDLAKVAGVSHLAIATQPVEEK</sequence>
<gene>
    <name evidence="9" type="ORF">COS11_00825</name>
</gene>
<protein>
    <recommendedName>
        <fullName evidence="11">Biopolymer transporter ExbD</fullName>
    </recommendedName>
</protein>
<evidence type="ECO:0000256" key="8">
    <source>
        <dbReference type="SAM" id="Phobius"/>
    </source>
</evidence>
<dbReference type="GO" id="GO:0015031">
    <property type="term" value="P:protein transport"/>
    <property type="evidence" value="ECO:0007669"/>
    <property type="project" value="UniProtKB-KW"/>
</dbReference>
<dbReference type="AlphaFoldDB" id="A0A2M7EAG6"/>
<keyword evidence="7" id="KW-0813">Transport</keyword>
<comment type="subcellular location">
    <subcellularLocation>
        <location evidence="1">Cell membrane</location>
        <topology evidence="1">Single-pass membrane protein</topology>
    </subcellularLocation>
    <subcellularLocation>
        <location evidence="7">Cell membrane</location>
        <topology evidence="7">Single-pass type II membrane protein</topology>
    </subcellularLocation>
</comment>
<accession>A0A2M7EAG6</accession>
<keyword evidence="6 8" id="KW-0472">Membrane</keyword>
<reference evidence="10" key="1">
    <citation type="submission" date="2017-09" db="EMBL/GenBank/DDBJ databases">
        <title>Depth-based differentiation of microbial function through sediment-hosted aquifers and enrichment of novel symbionts in the deep terrestrial subsurface.</title>
        <authorList>
            <person name="Probst A.J."/>
            <person name="Ladd B."/>
            <person name="Jarett J.K."/>
            <person name="Geller-Mcgrath D.E."/>
            <person name="Sieber C.M.K."/>
            <person name="Emerson J.B."/>
            <person name="Anantharaman K."/>
            <person name="Thomas B.C."/>
            <person name="Malmstrom R."/>
            <person name="Stieglmeier M."/>
            <person name="Klingl A."/>
            <person name="Woyke T."/>
            <person name="Ryan C.M."/>
            <person name="Banfield J.F."/>
        </authorList>
    </citation>
    <scope>NUCLEOTIDE SEQUENCE [LARGE SCALE GENOMIC DNA]</scope>
</reference>
<evidence type="ECO:0000313" key="10">
    <source>
        <dbReference type="Proteomes" id="UP000228886"/>
    </source>
</evidence>
<keyword evidence="3" id="KW-1003">Cell membrane</keyword>
<evidence type="ECO:0000256" key="5">
    <source>
        <dbReference type="ARBA" id="ARBA00022989"/>
    </source>
</evidence>
<evidence type="ECO:0008006" key="11">
    <source>
        <dbReference type="Google" id="ProtNLM"/>
    </source>
</evidence>
<dbReference type="EMBL" id="PETL01000043">
    <property type="protein sequence ID" value="PIV64694.1"/>
    <property type="molecule type" value="Genomic_DNA"/>
</dbReference>
<comment type="similarity">
    <text evidence="2 7">Belongs to the ExbD/TolR family.</text>
</comment>
<proteinExistence type="inferred from homology"/>
<evidence type="ECO:0000256" key="1">
    <source>
        <dbReference type="ARBA" id="ARBA00004162"/>
    </source>
</evidence>
<keyword evidence="5 8" id="KW-1133">Transmembrane helix</keyword>
<evidence type="ECO:0000256" key="4">
    <source>
        <dbReference type="ARBA" id="ARBA00022692"/>
    </source>
</evidence>
<dbReference type="PANTHER" id="PTHR30558:SF3">
    <property type="entry name" value="BIOPOLYMER TRANSPORT PROTEIN EXBD-RELATED"/>
    <property type="match status" value="1"/>
</dbReference>